<evidence type="ECO:0000313" key="4">
    <source>
        <dbReference type="EMBL" id="KAF5845557.1"/>
    </source>
</evidence>
<keyword evidence="1" id="KW-0539">Nucleus</keyword>
<dbReference type="InterPro" id="IPR001138">
    <property type="entry name" value="Zn2Cys6_DnaBD"/>
</dbReference>
<dbReference type="AlphaFoldDB" id="A0A8H5ZAD7"/>
<name>A0A8H5ZAD7_COCSA</name>
<dbReference type="Gene3D" id="4.10.240.10">
    <property type="entry name" value="Zn(2)-C6 fungal-type DNA-binding domain"/>
    <property type="match status" value="1"/>
</dbReference>
<dbReference type="InterPro" id="IPR036864">
    <property type="entry name" value="Zn2-C6_fun-type_DNA-bd_sf"/>
</dbReference>
<protein>
    <recommendedName>
        <fullName evidence="3">Zn(2)-C6 fungal-type domain-containing protein</fullName>
    </recommendedName>
</protein>
<feature type="compositionally biased region" description="Polar residues" evidence="2">
    <location>
        <begin position="1"/>
        <end position="18"/>
    </location>
</feature>
<dbReference type="CDD" id="cd12148">
    <property type="entry name" value="fungal_TF_MHR"/>
    <property type="match status" value="1"/>
</dbReference>
<evidence type="ECO:0000313" key="5">
    <source>
        <dbReference type="Proteomes" id="UP000624244"/>
    </source>
</evidence>
<organism evidence="4 5">
    <name type="scientific">Cochliobolus sativus</name>
    <name type="common">Common root rot and spot blotch fungus</name>
    <name type="synonym">Bipolaris sorokiniana</name>
    <dbReference type="NCBI Taxonomy" id="45130"/>
    <lineage>
        <taxon>Eukaryota</taxon>
        <taxon>Fungi</taxon>
        <taxon>Dikarya</taxon>
        <taxon>Ascomycota</taxon>
        <taxon>Pezizomycotina</taxon>
        <taxon>Dothideomycetes</taxon>
        <taxon>Pleosporomycetidae</taxon>
        <taxon>Pleosporales</taxon>
        <taxon>Pleosporineae</taxon>
        <taxon>Pleosporaceae</taxon>
        <taxon>Bipolaris</taxon>
    </lineage>
</organism>
<accession>A0A8H5ZAD7</accession>
<dbReference type="GO" id="GO:0000981">
    <property type="term" value="F:DNA-binding transcription factor activity, RNA polymerase II-specific"/>
    <property type="evidence" value="ECO:0007669"/>
    <property type="project" value="InterPro"/>
</dbReference>
<dbReference type="SUPFAM" id="SSF57701">
    <property type="entry name" value="Zn2/Cys6 DNA-binding domain"/>
    <property type="match status" value="1"/>
</dbReference>
<dbReference type="CDD" id="cd00067">
    <property type="entry name" value="GAL4"/>
    <property type="match status" value="1"/>
</dbReference>
<dbReference type="Pfam" id="PF00172">
    <property type="entry name" value="Zn_clus"/>
    <property type="match status" value="1"/>
</dbReference>
<dbReference type="GO" id="GO:0008270">
    <property type="term" value="F:zinc ion binding"/>
    <property type="evidence" value="ECO:0007669"/>
    <property type="project" value="InterPro"/>
</dbReference>
<feature type="domain" description="Zn(2)-C6 fungal-type" evidence="3">
    <location>
        <begin position="32"/>
        <end position="61"/>
    </location>
</feature>
<dbReference type="PROSITE" id="PS50048">
    <property type="entry name" value="ZN2_CY6_FUNGAL_2"/>
    <property type="match status" value="1"/>
</dbReference>
<dbReference type="PROSITE" id="PS00463">
    <property type="entry name" value="ZN2_CY6_FUNGAL_1"/>
    <property type="match status" value="1"/>
</dbReference>
<dbReference type="SMART" id="SM00066">
    <property type="entry name" value="GAL4"/>
    <property type="match status" value="1"/>
</dbReference>
<comment type="caution">
    <text evidence="4">The sequence shown here is derived from an EMBL/GenBank/DDBJ whole genome shotgun (WGS) entry which is preliminary data.</text>
</comment>
<dbReference type="PANTHER" id="PTHR47785">
    <property type="entry name" value="ZN(II)2CYS6 TRANSCRIPTION FACTOR (EUROFUNG)-RELATED-RELATED"/>
    <property type="match status" value="1"/>
</dbReference>
<gene>
    <name evidence="4" type="ORF">GGP41_009379</name>
</gene>
<dbReference type="EMBL" id="WNKQ01000018">
    <property type="protein sequence ID" value="KAF5845557.1"/>
    <property type="molecule type" value="Genomic_DNA"/>
</dbReference>
<dbReference type="InterPro" id="IPR053181">
    <property type="entry name" value="EcdB-like_regulator"/>
</dbReference>
<evidence type="ECO:0000259" key="3">
    <source>
        <dbReference type="PROSITE" id="PS50048"/>
    </source>
</evidence>
<feature type="region of interest" description="Disordered" evidence="2">
    <location>
        <begin position="1"/>
        <end position="20"/>
    </location>
</feature>
<dbReference type="Proteomes" id="UP000624244">
    <property type="component" value="Unassembled WGS sequence"/>
</dbReference>
<sequence>MRSSSNADTQNEDLSFTSEGLPKSSRLRVTRACNRCSLHKQKCDGASQCGACVKKQVRCEYQETKPTAYVPFSVTTCIYKLTSISSQTRMDSACKAVERMAQEFRDWKSELRKSESSYSHVAQIDLMKEHSTRLFLREDLLLLSKSYLEHVHILHPFFDKPQEMCDAFINYICSAPLRRDYISSSLRNAHVLLFLALGSCFSTTDDASRPVTTRGMVYYTYAKQILGQKHHERSIAYAQALTLAALYSNQNGMLGDSWAHLHQSHCIYTDNAERAFAENQVSSTQDSTNSLPVEAMRSFWLFQRLLGGIDNCLNVVSFPLHSRYWNALLLEWNINDLPEIVFWTKVLLRSLLEAVQTSLSPGFASIETFDEESLQSLVDLARRQTQQLENWREQLLPKLVWDDAEPPSTNAIMASLRAEYHKGMAELLRPYLSILEHPEFNAPRELTKFQQGTLQLVIDWEQHAVSNIISFDRIGADPNSVYEICRSTSSIRVALSNPVDTLHSLIVYREFKTVLLLRAIRSSKIYPLISNQLKLSEAAMNILYSRTIERLSDFRPVVPLLTQDLQILGISWRQEDSVRHLELATILARSSSPTSHIAC</sequence>
<evidence type="ECO:0000256" key="1">
    <source>
        <dbReference type="ARBA" id="ARBA00023242"/>
    </source>
</evidence>
<dbReference type="PANTHER" id="PTHR47785:SF4">
    <property type="entry name" value="ZN(II)2CYS6 TRANSCRIPTION FACTOR (EUROFUNG)"/>
    <property type="match status" value="1"/>
</dbReference>
<proteinExistence type="predicted"/>
<reference evidence="4" key="1">
    <citation type="submission" date="2019-11" db="EMBL/GenBank/DDBJ databases">
        <title>Bipolaris sorokiniana Genome sequencing.</title>
        <authorList>
            <person name="Wang H."/>
        </authorList>
    </citation>
    <scope>NUCLEOTIDE SEQUENCE</scope>
</reference>
<evidence type="ECO:0000256" key="2">
    <source>
        <dbReference type="SAM" id="MobiDB-lite"/>
    </source>
</evidence>